<dbReference type="RefSeq" id="XP_033601980.1">
    <property type="nucleotide sequence ID" value="XM_033749006.1"/>
</dbReference>
<dbReference type="EC" id="3.1.1.-" evidence="3"/>
<sequence>MILSWSAIVPLLLLAVPALGHKQHTDNELVVQAPSGTYIGLINGTTPNVRQFRSIPYAAAPVGERRWLPPTKPEANSSTTYDATQFPLSCPQFVSRPPSVFNQDVPGWLIYTDGQNSTAGESAGETSEDCLHLAVWTPTGRPEKLPVVMFMTGGSFLTGGVNIPYQLPHHWVERTGAHIVVTIKCYRLNIFGFPNAAGLDDQNLGILDQRMALEWVRDNIEAFGGDADKITLWGQSAGAAATDYHNFAYADDPIVKGYYASSGSAFLNLTVPIEPSNFTFVATHFNCAGPPAAELDCLRKIPSADIEAFIGTYRDNSTLVAPTQPTLNFYPVQDNKIIFADYADRYARAAFSKLPLVYSTTTNEGVVTGGIFGPFPPTNQTLNEQITRALFICPAALSTVARTTTTTTGPDVLTYRVEFAGNFTDVSPKPYLGAYHDADLAMLFGTYVDFPGASTEYEGAVAESMQDHLLAFMRDPVDGPARLGWGSARADQLLRYGRDGRVVEAVGVGDVDGVCA</sequence>
<feature type="domain" description="Carboxylesterase type B" evidence="4">
    <location>
        <begin position="29"/>
        <end position="367"/>
    </location>
</feature>
<keyword evidence="6" id="KW-1185">Reference proteome</keyword>
<evidence type="ECO:0000259" key="4">
    <source>
        <dbReference type="Pfam" id="PF00135"/>
    </source>
</evidence>
<dbReference type="PANTHER" id="PTHR11559">
    <property type="entry name" value="CARBOXYLESTERASE"/>
    <property type="match status" value="1"/>
</dbReference>
<dbReference type="InterPro" id="IPR019826">
    <property type="entry name" value="Carboxylesterase_B_AS"/>
</dbReference>
<dbReference type="Proteomes" id="UP000799437">
    <property type="component" value="Unassembled WGS sequence"/>
</dbReference>
<organism evidence="5 6">
    <name type="scientific">Pseudovirgaria hyperparasitica</name>
    <dbReference type="NCBI Taxonomy" id="470096"/>
    <lineage>
        <taxon>Eukaryota</taxon>
        <taxon>Fungi</taxon>
        <taxon>Dikarya</taxon>
        <taxon>Ascomycota</taxon>
        <taxon>Pezizomycotina</taxon>
        <taxon>Dothideomycetes</taxon>
        <taxon>Dothideomycetes incertae sedis</taxon>
        <taxon>Acrospermales</taxon>
        <taxon>Acrospermaceae</taxon>
        <taxon>Pseudovirgaria</taxon>
    </lineage>
</organism>
<feature type="signal peptide" evidence="3">
    <location>
        <begin position="1"/>
        <end position="20"/>
    </location>
</feature>
<gene>
    <name evidence="5" type="ORF">EJ05DRAFT_531159</name>
</gene>
<evidence type="ECO:0000313" key="6">
    <source>
        <dbReference type="Proteomes" id="UP000799437"/>
    </source>
</evidence>
<comment type="similarity">
    <text evidence="1 3">Belongs to the type-B carboxylesterase/lipase family.</text>
</comment>
<dbReference type="Gene3D" id="3.40.50.1820">
    <property type="entry name" value="alpha/beta hydrolase"/>
    <property type="match status" value="2"/>
</dbReference>
<evidence type="ECO:0000256" key="3">
    <source>
        <dbReference type="RuleBase" id="RU361235"/>
    </source>
</evidence>
<dbReference type="AlphaFoldDB" id="A0A6A6WBH6"/>
<name>A0A6A6WBH6_9PEZI</name>
<dbReference type="GO" id="GO:0016787">
    <property type="term" value="F:hydrolase activity"/>
    <property type="evidence" value="ECO:0007669"/>
    <property type="project" value="UniProtKB-KW"/>
</dbReference>
<evidence type="ECO:0000313" key="5">
    <source>
        <dbReference type="EMBL" id="KAF2759529.1"/>
    </source>
</evidence>
<evidence type="ECO:0000256" key="2">
    <source>
        <dbReference type="ARBA" id="ARBA00022801"/>
    </source>
</evidence>
<dbReference type="InterPro" id="IPR050309">
    <property type="entry name" value="Type-B_Carboxylest/Lipase"/>
</dbReference>
<dbReference type="PROSITE" id="PS00122">
    <property type="entry name" value="CARBOXYLESTERASE_B_1"/>
    <property type="match status" value="1"/>
</dbReference>
<dbReference type="SUPFAM" id="SSF53474">
    <property type="entry name" value="alpha/beta-Hydrolases"/>
    <property type="match status" value="1"/>
</dbReference>
<feature type="chain" id="PRO_5025706717" description="Carboxylic ester hydrolase" evidence="3">
    <location>
        <begin position="21"/>
        <end position="516"/>
    </location>
</feature>
<evidence type="ECO:0000256" key="1">
    <source>
        <dbReference type="ARBA" id="ARBA00005964"/>
    </source>
</evidence>
<dbReference type="InterPro" id="IPR002018">
    <property type="entry name" value="CarbesteraseB"/>
</dbReference>
<keyword evidence="3" id="KW-0732">Signal</keyword>
<dbReference type="EMBL" id="ML996569">
    <property type="protein sequence ID" value="KAF2759529.1"/>
    <property type="molecule type" value="Genomic_DNA"/>
</dbReference>
<accession>A0A6A6WBH6</accession>
<protein>
    <recommendedName>
        <fullName evidence="3">Carboxylic ester hydrolase</fullName>
        <ecNumber evidence="3">3.1.1.-</ecNumber>
    </recommendedName>
</protein>
<dbReference type="Pfam" id="PF00135">
    <property type="entry name" value="COesterase"/>
    <property type="match status" value="1"/>
</dbReference>
<dbReference type="GeneID" id="54490060"/>
<dbReference type="OrthoDB" id="408631at2759"/>
<proteinExistence type="inferred from homology"/>
<keyword evidence="2 3" id="KW-0378">Hydrolase</keyword>
<dbReference type="InterPro" id="IPR029058">
    <property type="entry name" value="AB_hydrolase_fold"/>
</dbReference>
<reference evidence="5" key="1">
    <citation type="journal article" date="2020" name="Stud. Mycol.">
        <title>101 Dothideomycetes genomes: a test case for predicting lifestyles and emergence of pathogens.</title>
        <authorList>
            <person name="Haridas S."/>
            <person name="Albert R."/>
            <person name="Binder M."/>
            <person name="Bloem J."/>
            <person name="Labutti K."/>
            <person name="Salamov A."/>
            <person name="Andreopoulos B."/>
            <person name="Baker S."/>
            <person name="Barry K."/>
            <person name="Bills G."/>
            <person name="Bluhm B."/>
            <person name="Cannon C."/>
            <person name="Castanera R."/>
            <person name="Culley D."/>
            <person name="Daum C."/>
            <person name="Ezra D."/>
            <person name="Gonzalez J."/>
            <person name="Henrissat B."/>
            <person name="Kuo A."/>
            <person name="Liang C."/>
            <person name="Lipzen A."/>
            <person name="Lutzoni F."/>
            <person name="Magnuson J."/>
            <person name="Mondo S."/>
            <person name="Nolan M."/>
            <person name="Ohm R."/>
            <person name="Pangilinan J."/>
            <person name="Park H.-J."/>
            <person name="Ramirez L."/>
            <person name="Alfaro M."/>
            <person name="Sun H."/>
            <person name="Tritt A."/>
            <person name="Yoshinaga Y."/>
            <person name="Zwiers L.-H."/>
            <person name="Turgeon B."/>
            <person name="Goodwin S."/>
            <person name="Spatafora J."/>
            <person name="Crous P."/>
            <person name="Grigoriev I."/>
        </authorList>
    </citation>
    <scope>NUCLEOTIDE SEQUENCE</scope>
    <source>
        <strain evidence="5">CBS 121739</strain>
    </source>
</reference>